<keyword evidence="3 6" id="KW-1133">Transmembrane helix</keyword>
<dbReference type="InterPro" id="IPR036259">
    <property type="entry name" value="MFS_trans_sf"/>
</dbReference>
<evidence type="ECO:0000259" key="7">
    <source>
        <dbReference type="PROSITE" id="PS50850"/>
    </source>
</evidence>
<dbReference type="InterPro" id="IPR005829">
    <property type="entry name" value="Sugar_transporter_CS"/>
</dbReference>
<dbReference type="OrthoDB" id="433512at2759"/>
<dbReference type="Proteomes" id="UP000053599">
    <property type="component" value="Unassembled WGS sequence"/>
</dbReference>
<feature type="transmembrane region" description="Helical" evidence="6">
    <location>
        <begin position="357"/>
        <end position="381"/>
    </location>
</feature>
<feature type="transmembrane region" description="Helical" evidence="6">
    <location>
        <begin position="113"/>
        <end position="130"/>
    </location>
</feature>
<dbReference type="PROSITE" id="PS00217">
    <property type="entry name" value="SUGAR_TRANSPORT_2"/>
    <property type="match status" value="1"/>
</dbReference>
<dbReference type="Pfam" id="PF00083">
    <property type="entry name" value="Sugar_tr"/>
    <property type="match status" value="1"/>
</dbReference>
<gene>
    <name evidence="8" type="ORF">PV11_04769</name>
</gene>
<dbReference type="HOGENOM" id="CLU_001265_46_14_1"/>
<feature type="domain" description="Major facilitator superfamily (MFS) profile" evidence="7">
    <location>
        <begin position="13"/>
        <end position="448"/>
    </location>
</feature>
<dbReference type="STRING" id="1016849.A0A0D1W1M2"/>
<evidence type="ECO:0000313" key="8">
    <source>
        <dbReference type="EMBL" id="KIV82675.1"/>
    </source>
</evidence>
<feature type="transmembrane region" description="Helical" evidence="6">
    <location>
        <begin position="12"/>
        <end position="43"/>
    </location>
</feature>
<feature type="transmembrane region" description="Helical" evidence="6">
    <location>
        <begin position="393"/>
        <end position="414"/>
    </location>
</feature>
<evidence type="ECO:0000256" key="4">
    <source>
        <dbReference type="ARBA" id="ARBA00023136"/>
    </source>
</evidence>
<dbReference type="GO" id="GO:0005886">
    <property type="term" value="C:plasma membrane"/>
    <property type="evidence" value="ECO:0007669"/>
    <property type="project" value="TreeGrafter"/>
</dbReference>
<dbReference type="PROSITE" id="PS50850">
    <property type="entry name" value="MFS"/>
    <property type="match status" value="1"/>
</dbReference>
<dbReference type="PANTHER" id="PTHR23508">
    <property type="entry name" value="CARBOXYLIC ACID TRANSPORTER PROTEIN HOMOLOG"/>
    <property type="match status" value="1"/>
</dbReference>
<feature type="transmembrane region" description="Helical" evidence="6">
    <location>
        <begin position="302"/>
        <end position="322"/>
    </location>
</feature>
<evidence type="ECO:0000256" key="5">
    <source>
        <dbReference type="SAM" id="MobiDB-lite"/>
    </source>
</evidence>
<feature type="transmembrane region" description="Helical" evidence="6">
    <location>
        <begin position="55"/>
        <end position="77"/>
    </location>
</feature>
<comment type="subcellular location">
    <subcellularLocation>
        <location evidence="1">Membrane</location>
        <topology evidence="1">Multi-pass membrane protein</topology>
    </subcellularLocation>
</comment>
<dbReference type="PANTHER" id="PTHR23508:SF10">
    <property type="entry name" value="CARBOXYLIC ACID TRANSPORTER PROTEIN HOMOLOG"/>
    <property type="match status" value="1"/>
</dbReference>
<proteinExistence type="predicted"/>
<reference evidence="8 9" key="1">
    <citation type="submission" date="2015-01" db="EMBL/GenBank/DDBJ databases">
        <title>The Genome Sequence of Exophiala sideris CBS121828.</title>
        <authorList>
            <consortium name="The Broad Institute Genomics Platform"/>
            <person name="Cuomo C."/>
            <person name="de Hoog S."/>
            <person name="Gorbushina A."/>
            <person name="Stielow B."/>
            <person name="Teixiera M."/>
            <person name="Abouelleil A."/>
            <person name="Chapman S.B."/>
            <person name="Priest M."/>
            <person name="Young S.K."/>
            <person name="Wortman J."/>
            <person name="Nusbaum C."/>
            <person name="Birren B."/>
        </authorList>
    </citation>
    <scope>NUCLEOTIDE SEQUENCE [LARGE SCALE GENOMIC DNA]</scope>
    <source>
        <strain evidence="8 9">CBS 121828</strain>
    </source>
</reference>
<evidence type="ECO:0000256" key="3">
    <source>
        <dbReference type="ARBA" id="ARBA00022989"/>
    </source>
</evidence>
<feature type="transmembrane region" description="Helical" evidence="6">
    <location>
        <begin position="151"/>
        <end position="178"/>
    </location>
</feature>
<evidence type="ECO:0000256" key="1">
    <source>
        <dbReference type="ARBA" id="ARBA00004141"/>
    </source>
</evidence>
<accession>A0A0D1W1M2</accession>
<feature type="transmembrane region" description="Helical" evidence="6">
    <location>
        <begin position="334"/>
        <end position="351"/>
    </location>
</feature>
<sequence length="496" mass="53818">MEEKASFWSRTRFLIVVGVGFLADGCLNDSIGLVVPMLGYIYFKDNKGKVPASQGGAIKGGLSLGMIVGQLMFGFLGDTLGRHKIYGRELLFTLFGTLMCILLPWKGISHDGIVAWMAVWRVVTGLGIGGDYPMSSALAAENAPMGSRAKLVLSAFFIKGIGEIMTSVSFLVLLAAFKNGIQHNVNRLEWVWRLLFGIALIPGALTVYARFTMKETKPYVEYVQNASTEGESKKDRTFREQLDDFRVYFADWQHAKALFSLCAVWFLYDIASYGISLNQSIVLTDIGFATGSTTYDKLWNTAVGNLIVIGAGYLPGWFVGIFLPDWMGRKAQQFWFSLAAAVVYAIWAGLTNHASKGALITLFALSQFIQNAGTGITTFLLPVELFPTRVRATAHGLAAACGKVGAVITSFAFGSVTNAIGIRGVLGLFAGLMTICALLTALIPETKGCTLQDLEDDTLYKGKRISDRELSDTPTPSVGKNDMTKTLPTASTVTEV</sequence>
<evidence type="ECO:0000313" key="9">
    <source>
        <dbReference type="Proteomes" id="UP000053599"/>
    </source>
</evidence>
<name>A0A0D1W1M2_9EURO</name>
<dbReference type="InterPro" id="IPR005828">
    <property type="entry name" value="MFS_sugar_transport-like"/>
</dbReference>
<dbReference type="GO" id="GO:0046943">
    <property type="term" value="F:carboxylic acid transmembrane transporter activity"/>
    <property type="evidence" value="ECO:0007669"/>
    <property type="project" value="TreeGrafter"/>
</dbReference>
<dbReference type="SUPFAM" id="SSF103473">
    <property type="entry name" value="MFS general substrate transporter"/>
    <property type="match status" value="1"/>
</dbReference>
<feature type="transmembrane region" description="Helical" evidence="6">
    <location>
        <begin position="190"/>
        <end position="209"/>
    </location>
</feature>
<protein>
    <recommendedName>
        <fullName evidence="7">Major facilitator superfamily (MFS) profile domain-containing protein</fullName>
    </recommendedName>
</protein>
<keyword evidence="2 6" id="KW-0812">Transmembrane</keyword>
<feature type="region of interest" description="Disordered" evidence="5">
    <location>
        <begin position="465"/>
        <end position="496"/>
    </location>
</feature>
<feature type="compositionally biased region" description="Polar residues" evidence="5">
    <location>
        <begin position="472"/>
        <end position="496"/>
    </location>
</feature>
<dbReference type="EMBL" id="KN846952">
    <property type="protein sequence ID" value="KIV82675.1"/>
    <property type="molecule type" value="Genomic_DNA"/>
</dbReference>
<evidence type="ECO:0000256" key="6">
    <source>
        <dbReference type="SAM" id="Phobius"/>
    </source>
</evidence>
<evidence type="ECO:0000256" key="2">
    <source>
        <dbReference type="ARBA" id="ARBA00022692"/>
    </source>
</evidence>
<dbReference type="Gene3D" id="1.20.1250.20">
    <property type="entry name" value="MFS general substrate transporter like domains"/>
    <property type="match status" value="1"/>
</dbReference>
<dbReference type="AlphaFoldDB" id="A0A0D1W1M2"/>
<organism evidence="8 9">
    <name type="scientific">Exophiala sideris</name>
    <dbReference type="NCBI Taxonomy" id="1016849"/>
    <lineage>
        <taxon>Eukaryota</taxon>
        <taxon>Fungi</taxon>
        <taxon>Dikarya</taxon>
        <taxon>Ascomycota</taxon>
        <taxon>Pezizomycotina</taxon>
        <taxon>Eurotiomycetes</taxon>
        <taxon>Chaetothyriomycetidae</taxon>
        <taxon>Chaetothyriales</taxon>
        <taxon>Herpotrichiellaceae</taxon>
        <taxon>Exophiala</taxon>
    </lineage>
</organism>
<keyword evidence="4 6" id="KW-0472">Membrane</keyword>
<feature type="transmembrane region" description="Helical" evidence="6">
    <location>
        <begin position="89"/>
        <end position="107"/>
    </location>
</feature>
<feature type="transmembrane region" description="Helical" evidence="6">
    <location>
        <begin position="420"/>
        <end position="443"/>
    </location>
</feature>
<dbReference type="InterPro" id="IPR020846">
    <property type="entry name" value="MFS_dom"/>
</dbReference>